<dbReference type="AlphaFoldDB" id="A0A6C0DVR2"/>
<name>A0A6C0DVR2_9ZZZZ</name>
<reference evidence="1" key="1">
    <citation type="journal article" date="2020" name="Nature">
        <title>Giant virus diversity and host interactions through global metagenomics.</title>
        <authorList>
            <person name="Schulz F."/>
            <person name="Roux S."/>
            <person name="Paez-Espino D."/>
            <person name="Jungbluth S."/>
            <person name="Walsh D.A."/>
            <person name="Denef V.J."/>
            <person name="McMahon K.D."/>
            <person name="Konstantinidis K.T."/>
            <person name="Eloe-Fadrosh E.A."/>
            <person name="Kyrpides N.C."/>
            <person name="Woyke T."/>
        </authorList>
    </citation>
    <scope>NUCLEOTIDE SEQUENCE</scope>
    <source>
        <strain evidence="1">GVMAG-M-3300023174-60</strain>
    </source>
</reference>
<sequence length="101" mass="11433">MSDTSSVTSFGDISVCEEISQLIDQCHLLHEHIYNSDITLENIKSLVKNNNNIKVTYNTLVCDFDNVLESIHISALKNIQEKGINNFSEKLIEALNNMTFN</sequence>
<evidence type="ECO:0000313" key="1">
    <source>
        <dbReference type="EMBL" id="QHT20109.1"/>
    </source>
</evidence>
<organism evidence="1">
    <name type="scientific">viral metagenome</name>
    <dbReference type="NCBI Taxonomy" id="1070528"/>
    <lineage>
        <taxon>unclassified sequences</taxon>
        <taxon>metagenomes</taxon>
        <taxon>organismal metagenomes</taxon>
    </lineage>
</organism>
<dbReference type="EMBL" id="MN739677">
    <property type="protein sequence ID" value="QHT20109.1"/>
    <property type="molecule type" value="Genomic_DNA"/>
</dbReference>
<accession>A0A6C0DVR2</accession>
<proteinExistence type="predicted"/>
<protein>
    <submittedName>
        <fullName evidence="1">Uncharacterized protein</fullName>
    </submittedName>
</protein>